<dbReference type="GO" id="GO:0004867">
    <property type="term" value="F:serine-type endopeptidase inhibitor activity"/>
    <property type="evidence" value="ECO:0007669"/>
    <property type="project" value="InterPro"/>
</dbReference>
<dbReference type="Proteomes" id="UP000821853">
    <property type="component" value="Unassembled WGS sequence"/>
</dbReference>
<name>A0A9J6FSU8_HAELO</name>
<evidence type="ECO:0000313" key="4">
    <source>
        <dbReference type="Proteomes" id="UP000821853"/>
    </source>
</evidence>
<dbReference type="InterPro" id="IPR036880">
    <property type="entry name" value="Kunitz_BPTI_sf"/>
</dbReference>
<dbReference type="OrthoDB" id="6500046at2759"/>
<dbReference type="InterPro" id="IPR002223">
    <property type="entry name" value="Kunitz_BPTI"/>
</dbReference>
<dbReference type="VEuPathDB" id="VectorBase:HLOH_052488"/>
<keyword evidence="4" id="KW-1185">Reference proteome</keyword>
<evidence type="ECO:0000259" key="2">
    <source>
        <dbReference type="PROSITE" id="PS50279"/>
    </source>
</evidence>
<feature type="domain" description="BPTI/Kunitz inhibitor" evidence="2">
    <location>
        <begin position="99"/>
        <end position="153"/>
    </location>
</feature>
<comment type="caution">
    <text evidence="3">The sequence shown here is derived from an EMBL/GenBank/DDBJ whole genome shotgun (WGS) entry which is preliminary data.</text>
</comment>
<protein>
    <recommendedName>
        <fullName evidence="2">BPTI/Kunitz inhibitor domain-containing protein</fullName>
    </recommendedName>
</protein>
<evidence type="ECO:0000256" key="1">
    <source>
        <dbReference type="SAM" id="MobiDB-lite"/>
    </source>
</evidence>
<dbReference type="Gene3D" id="4.10.410.10">
    <property type="entry name" value="Pancreatic trypsin inhibitor Kunitz domain"/>
    <property type="match status" value="1"/>
</dbReference>
<evidence type="ECO:0000313" key="3">
    <source>
        <dbReference type="EMBL" id="KAH9365180.1"/>
    </source>
</evidence>
<proteinExistence type="predicted"/>
<accession>A0A9J6FSU8</accession>
<dbReference type="EMBL" id="JABSTR010000003">
    <property type="protein sequence ID" value="KAH9365180.1"/>
    <property type="molecule type" value="Genomic_DNA"/>
</dbReference>
<gene>
    <name evidence="3" type="ORF">HPB48_008947</name>
</gene>
<feature type="region of interest" description="Disordered" evidence="1">
    <location>
        <begin position="1"/>
        <end position="31"/>
    </location>
</feature>
<dbReference type="OMA" id="CERAPRE"/>
<reference evidence="3 4" key="1">
    <citation type="journal article" date="2020" name="Cell">
        <title>Large-Scale Comparative Analyses of Tick Genomes Elucidate Their Genetic Diversity and Vector Capacities.</title>
        <authorList>
            <consortium name="Tick Genome and Microbiome Consortium (TIGMIC)"/>
            <person name="Jia N."/>
            <person name="Wang J."/>
            <person name="Shi W."/>
            <person name="Du L."/>
            <person name="Sun Y."/>
            <person name="Zhan W."/>
            <person name="Jiang J.F."/>
            <person name="Wang Q."/>
            <person name="Zhang B."/>
            <person name="Ji P."/>
            <person name="Bell-Sakyi L."/>
            <person name="Cui X.M."/>
            <person name="Yuan T.T."/>
            <person name="Jiang B.G."/>
            <person name="Yang W.F."/>
            <person name="Lam T.T."/>
            <person name="Chang Q.C."/>
            <person name="Ding S.J."/>
            <person name="Wang X.J."/>
            <person name="Zhu J.G."/>
            <person name="Ruan X.D."/>
            <person name="Zhao L."/>
            <person name="Wei J.T."/>
            <person name="Ye R.Z."/>
            <person name="Que T.C."/>
            <person name="Du C.H."/>
            <person name="Zhou Y.H."/>
            <person name="Cheng J.X."/>
            <person name="Dai P.F."/>
            <person name="Guo W.B."/>
            <person name="Han X.H."/>
            <person name="Huang E.J."/>
            <person name="Li L.F."/>
            <person name="Wei W."/>
            <person name="Gao Y.C."/>
            <person name="Liu J.Z."/>
            <person name="Shao H.Z."/>
            <person name="Wang X."/>
            <person name="Wang C.C."/>
            <person name="Yang T.C."/>
            <person name="Huo Q.B."/>
            <person name="Li W."/>
            <person name="Chen H.Y."/>
            <person name="Chen S.E."/>
            <person name="Zhou L.G."/>
            <person name="Ni X.B."/>
            <person name="Tian J.H."/>
            <person name="Sheng Y."/>
            <person name="Liu T."/>
            <person name="Pan Y.S."/>
            <person name="Xia L.Y."/>
            <person name="Li J."/>
            <person name="Zhao F."/>
            <person name="Cao W.C."/>
        </authorList>
    </citation>
    <scope>NUCLEOTIDE SEQUENCE [LARGE SCALE GENOMIC DNA]</scope>
    <source>
        <strain evidence="3">HaeL-2018</strain>
    </source>
</reference>
<organism evidence="3 4">
    <name type="scientific">Haemaphysalis longicornis</name>
    <name type="common">Bush tick</name>
    <dbReference type="NCBI Taxonomy" id="44386"/>
    <lineage>
        <taxon>Eukaryota</taxon>
        <taxon>Metazoa</taxon>
        <taxon>Ecdysozoa</taxon>
        <taxon>Arthropoda</taxon>
        <taxon>Chelicerata</taxon>
        <taxon>Arachnida</taxon>
        <taxon>Acari</taxon>
        <taxon>Parasitiformes</taxon>
        <taxon>Ixodida</taxon>
        <taxon>Ixodoidea</taxon>
        <taxon>Ixodidae</taxon>
        <taxon>Haemaphysalinae</taxon>
        <taxon>Haemaphysalis</taxon>
    </lineage>
</organism>
<sequence>MTEVTSDVIEEEDVSTATHVLHNPERPRPKSRQCGDHFFSLCPESKQEFYFRASQRACLHADTHNVVAVCNRGPNRFSSRESCTDACGGGDSETDEPECSGGVVFAECRAEDVTGVQWFFDGERCRAWSFHRGLCPGNGSSAFPTRRQCRKACLKPGSRRNPCAVPRAEVCSPDVLKYPFFADMSAARAQDRCMAATPKNLLGRQCLNGNNRFVSQEDCGRACLEGVQ</sequence>
<dbReference type="AlphaFoldDB" id="A0A9J6FSU8"/>
<dbReference type="PROSITE" id="PS50279">
    <property type="entry name" value="BPTI_KUNITZ_2"/>
    <property type="match status" value="1"/>
</dbReference>